<dbReference type="EMBL" id="JAFHKP010000031">
    <property type="protein sequence ID" value="KAG5472044.1"/>
    <property type="molecule type" value="Genomic_DNA"/>
</dbReference>
<dbReference type="OrthoDB" id="242859at2759"/>
<gene>
    <name evidence="2" type="ORF">CUR178_02712</name>
</gene>
<dbReference type="AlphaFoldDB" id="A0A836GH67"/>
<proteinExistence type="predicted"/>
<dbReference type="KEGG" id="lenr:94169974"/>
<sequence>MGAAPSAELAHDAPFLVPQGGARQVALIPIVKHYFPTSDCPLFKQLYEAYTDPSVRYYMRPNFDGKSADLSRIPPIEHSREDLHRLLLRHTENGMFPTNASIREAYEAGDAHRIRPVLCAVVFLYEGASSAPEGSVQLPLPSRGGAPTFVKVIGIIGDTCTLASKPDDGLAPFGCSDVLKIRTLIMKSAGDHNMSRVVLLAAYIYYHQCCDIIGLPNVPALGACFTCFKTNIPFLCFLREMRDRMSCILEAPKNSKFYIDDYCLHGAVSHEYVAKMMPAFACYYIFFLNAKAEQRATKLQTHQQHPIMGGSGKECAGSTMKALMSRTEARISSTYGEAADNQALMAIRAAAFEGALKDGSNTGPKLTYVVKGYVTRAVTSISNWTHAVNEVYVVCVDGTVNVVDRTSVEASDGPTHTPSLVHQADPSEDAEAAHSKTSAVVETIQVRRGDILSFYVPSSTHSSGANASLSAAAAPGISDDDDIYDVTNVDALRFCSTSASGLSLSSSEAPACPKSPSFAGDSMKGTCEDANASTMATSSAGLTGVDGSAAPFEPKKGSWRVDDSIFIENVLLSLVRDECKLAREATEQDPGWVYDDVNQCLVHDGSFYVWHFRRGHEDFYYGTVPKFANLNRQSNRKSGGGSGSYVEQGKANLASAGAAKDTNIEACISTAQGKSGATSPSLPLSRATNTAKESAGALSTNPPLAQRQSVLTQQPSVLQHPQQAVFLPPVLAAASSDVQGAYLASIAAGAALPPPPTYDASTLSAVQGASVPFTGSAGEGYLNNPVHAAYSAEAAAMASAGAPMMYAFLPPAQSQSQVFSAQKQQYLPLQHLPSFPSQGMYSLGTAPSPSTPSQQYAMWGMLGSGSGQTAAAPSQSLGSYMINAQGQLVPLENVMGGGVAPAPQLAYTKPVTAAAPQSYPSYVMVNGQLCILQPAPPSVSASATAIASSSPQCYPQYPHAMTFNQ</sequence>
<feature type="region of interest" description="Disordered" evidence="1">
    <location>
        <begin position="672"/>
        <end position="701"/>
    </location>
</feature>
<dbReference type="Proteomes" id="UP000674179">
    <property type="component" value="Chromosome 31"/>
</dbReference>
<evidence type="ECO:0000313" key="3">
    <source>
        <dbReference type="Proteomes" id="UP000674179"/>
    </source>
</evidence>
<reference evidence="2 3" key="1">
    <citation type="submission" date="2021-02" db="EMBL/GenBank/DDBJ databases">
        <title>Leishmania (Mundinia) enrietti genome sequencing and assembly.</title>
        <authorList>
            <person name="Almutairi H."/>
            <person name="Gatherer D."/>
        </authorList>
    </citation>
    <scope>NUCLEOTIDE SEQUENCE [LARGE SCALE GENOMIC DNA]</scope>
    <source>
        <strain evidence="2">CUR178</strain>
    </source>
</reference>
<comment type="caution">
    <text evidence="2">The sequence shown here is derived from an EMBL/GenBank/DDBJ whole genome shotgun (WGS) entry which is preliminary data.</text>
</comment>
<dbReference type="GeneID" id="94169974"/>
<accession>A0A836GH67</accession>
<evidence type="ECO:0000313" key="2">
    <source>
        <dbReference type="EMBL" id="KAG5472044.1"/>
    </source>
</evidence>
<name>A0A836GH67_LEIEN</name>
<feature type="region of interest" description="Disordered" evidence="1">
    <location>
        <begin position="409"/>
        <end position="433"/>
    </location>
</feature>
<organism evidence="2 3">
    <name type="scientific">Leishmania enriettii</name>
    <dbReference type="NCBI Taxonomy" id="5663"/>
    <lineage>
        <taxon>Eukaryota</taxon>
        <taxon>Discoba</taxon>
        <taxon>Euglenozoa</taxon>
        <taxon>Kinetoplastea</taxon>
        <taxon>Metakinetoplastina</taxon>
        <taxon>Trypanosomatida</taxon>
        <taxon>Trypanosomatidae</taxon>
        <taxon>Leishmaniinae</taxon>
        <taxon>Leishmania</taxon>
    </lineage>
</organism>
<keyword evidence="3" id="KW-1185">Reference proteome</keyword>
<protein>
    <submittedName>
        <fullName evidence="2">Uncharacterized protein</fullName>
    </submittedName>
</protein>
<dbReference type="PANTHER" id="PTHR35614">
    <property type="match status" value="1"/>
</dbReference>
<evidence type="ECO:0000256" key="1">
    <source>
        <dbReference type="SAM" id="MobiDB-lite"/>
    </source>
</evidence>
<dbReference type="PANTHER" id="PTHR35614:SF5">
    <property type="entry name" value="SPRY DOMAIN-CONTAINING PROTEIN"/>
    <property type="match status" value="1"/>
</dbReference>
<dbReference type="RefSeq" id="XP_067690567.1">
    <property type="nucleotide sequence ID" value="XM_067834464.1"/>
</dbReference>